<evidence type="ECO:0000256" key="1">
    <source>
        <dbReference type="SAM" id="MobiDB-lite"/>
    </source>
</evidence>
<feature type="compositionally biased region" description="Basic and acidic residues" evidence="1">
    <location>
        <begin position="9"/>
        <end position="45"/>
    </location>
</feature>
<name>A0A8C1JK84_CYPCA</name>
<sequence>MARSRHWTPPRERPWTRAPPRERPWTRVLPRERPRVRAPPRERPRARAPPRQRPWTRHRAPPRPPEQHRPGNGQNPGNQSRNKKHKQHPRNTKNQGDIQQGLRNKDRNKPGIYRQVITILTGNWLSAMINDQGQLSAMSSDETDKTKGNVVLRWGDAKGK</sequence>
<reference evidence="2" key="1">
    <citation type="submission" date="2025-08" db="UniProtKB">
        <authorList>
            <consortium name="Ensembl"/>
        </authorList>
    </citation>
    <scope>IDENTIFICATION</scope>
</reference>
<feature type="compositionally biased region" description="Basic residues" evidence="1">
    <location>
        <begin position="46"/>
        <end position="61"/>
    </location>
</feature>
<organism evidence="2 3">
    <name type="scientific">Cyprinus carpio</name>
    <name type="common">Common carp</name>
    <dbReference type="NCBI Taxonomy" id="7962"/>
    <lineage>
        <taxon>Eukaryota</taxon>
        <taxon>Metazoa</taxon>
        <taxon>Chordata</taxon>
        <taxon>Craniata</taxon>
        <taxon>Vertebrata</taxon>
        <taxon>Euteleostomi</taxon>
        <taxon>Actinopterygii</taxon>
        <taxon>Neopterygii</taxon>
        <taxon>Teleostei</taxon>
        <taxon>Ostariophysi</taxon>
        <taxon>Cypriniformes</taxon>
        <taxon>Cyprinidae</taxon>
        <taxon>Cyprininae</taxon>
        <taxon>Cyprinus</taxon>
    </lineage>
</organism>
<feature type="compositionally biased region" description="Basic residues" evidence="1">
    <location>
        <begin position="81"/>
        <end position="91"/>
    </location>
</feature>
<evidence type="ECO:0000313" key="2">
    <source>
        <dbReference type="Ensembl" id="ENSCCRP00010033698.1"/>
    </source>
</evidence>
<dbReference type="Ensembl" id="ENSCCRT00010036962.1">
    <property type="protein sequence ID" value="ENSCCRP00010033698.1"/>
    <property type="gene ID" value="ENSCCRG00010014341.1"/>
</dbReference>
<dbReference type="AlphaFoldDB" id="A0A8C1JK84"/>
<feature type="region of interest" description="Disordered" evidence="1">
    <location>
        <begin position="1"/>
        <end position="110"/>
    </location>
</feature>
<protein>
    <submittedName>
        <fullName evidence="2">Uncharacterized protein</fullName>
    </submittedName>
</protein>
<reference evidence="2" key="2">
    <citation type="submission" date="2025-09" db="UniProtKB">
        <authorList>
            <consortium name="Ensembl"/>
        </authorList>
    </citation>
    <scope>IDENTIFICATION</scope>
</reference>
<dbReference type="Proteomes" id="UP000694427">
    <property type="component" value="Unplaced"/>
</dbReference>
<evidence type="ECO:0000313" key="3">
    <source>
        <dbReference type="Proteomes" id="UP000694427"/>
    </source>
</evidence>
<accession>A0A8C1JK84</accession>
<feature type="compositionally biased region" description="Polar residues" evidence="1">
    <location>
        <begin position="92"/>
        <end position="102"/>
    </location>
</feature>
<proteinExistence type="predicted"/>
<keyword evidence="3" id="KW-1185">Reference proteome</keyword>